<organism evidence="1 2">
    <name type="scientific">Pedobacter antarcticus 4BY</name>
    <dbReference type="NCBI Taxonomy" id="1358423"/>
    <lineage>
        <taxon>Bacteria</taxon>
        <taxon>Pseudomonadati</taxon>
        <taxon>Bacteroidota</taxon>
        <taxon>Sphingobacteriia</taxon>
        <taxon>Sphingobacteriales</taxon>
        <taxon>Sphingobacteriaceae</taxon>
        <taxon>Pedobacter</taxon>
    </lineage>
</organism>
<dbReference type="eggNOG" id="ENOG502ZE9S">
    <property type="taxonomic scope" value="Bacteria"/>
</dbReference>
<evidence type="ECO:0000313" key="2">
    <source>
        <dbReference type="Proteomes" id="UP000028007"/>
    </source>
</evidence>
<gene>
    <name evidence="1" type="ORF">N180_19110</name>
</gene>
<name>A0A081PEC4_9SPHI</name>
<comment type="caution">
    <text evidence="1">The sequence shown here is derived from an EMBL/GenBank/DDBJ whole genome shotgun (WGS) entry which is preliminary data.</text>
</comment>
<proteinExistence type="predicted"/>
<sequence length="65" mass="7691">MKHTADQIESIALTLLPGFIPKDQKETTLSFHFTLPPNSSFKVFFERDVKLNWQFIRYQEVSDKM</sequence>
<dbReference type="Proteomes" id="UP000028007">
    <property type="component" value="Unassembled WGS sequence"/>
</dbReference>
<accession>A0A081PEC4</accession>
<keyword evidence="2" id="KW-1185">Reference proteome</keyword>
<dbReference type="AlphaFoldDB" id="A0A081PEC4"/>
<dbReference type="OrthoDB" id="771201at2"/>
<evidence type="ECO:0000313" key="1">
    <source>
        <dbReference type="EMBL" id="KEQ29047.1"/>
    </source>
</evidence>
<dbReference type="RefSeq" id="WP_037442861.1">
    <property type="nucleotide sequence ID" value="NZ_JNFF01000087.1"/>
</dbReference>
<reference evidence="1 2" key="1">
    <citation type="journal article" date="1992" name="Int. J. Syst. Bacteriol.">
        <title>Sphingobacterium antarcticus sp. nov. a Psychrotrophic Bacterium from the Soils of Schirmacher Oasis, Antarctica.</title>
        <authorList>
            <person name="Shivaji S."/>
            <person name="Ray M.K."/>
            <person name="Rao N.S."/>
            <person name="Saiserr L."/>
            <person name="Jagannadham M.V."/>
            <person name="Kumar G.S."/>
            <person name="Reddy G."/>
            <person name="Bhargava P.M."/>
        </authorList>
    </citation>
    <scope>NUCLEOTIDE SEQUENCE [LARGE SCALE GENOMIC DNA]</scope>
    <source>
        <strain evidence="1 2">4BY</strain>
    </source>
</reference>
<dbReference type="EMBL" id="JNFF01000087">
    <property type="protein sequence ID" value="KEQ29047.1"/>
    <property type="molecule type" value="Genomic_DNA"/>
</dbReference>
<protein>
    <submittedName>
        <fullName evidence="1">Uncharacterized protein</fullName>
    </submittedName>
</protein>